<protein>
    <submittedName>
        <fullName evidence="2">Uncharacterized protein</fullName>
    </submittedName>
</protein>
<dbReference type="AlphaFoldDB" id="A0A090G1W5"/>
<reference evidence="2 3" key="1">
    <citation type="submission" date="2014-08" db="EMBL/GenBank/DDBJ databases">
        <authorList>
            <person name="Moulin Lionel"/>
        </authorList>
    </citation>
    <scope>NUCLEOTIDE SEQUENCE [LARGE SCALE GENOMIC DNA]</scope>
</reference>
<evidence type="ECO:0000313" key="3">
    <source>
        <dbReference type="Proteomes" id="UP000046122"/>
    </source>
</evidence>
<dbReference type="Proteomes" id="UP000046122">
    <property type="component" value="Unassembled WGS sequence"/>
</dbReference>
<feature type="region of interest" description="Disordered" evidence="1">
    <location>
        <begin position="1"/>
        <end position="22"/>
    </location>
</feature>
<evidence type="ECO:0000256" key="1">
    <source>
        <dbReference type="SAM" id="MobiDB-lite"/>
    </source>
</evidence>
<feature type="region of interest" description="Disordered" evidence="1">
    <location>
        <begin position="186"/>
        <end position="241"/>
    </location>
</feature>
<accession>A0A090G1W5</accession>
<sequence length="277" mass="30640">MTGEKVDFTEAANAAREAGDEKSKRERSMIDFPYVSLEGAVEVARAIYSRCGFSSCDQDELAAEMGQTLSGAFRMKTGAAKTFALVEKDGRSAFRLSDIGRRIVAPETERSARVEAFLSVPLYNQIFEKFRGHNLPPMKALEREMEALGVPAKQTDRARQAFERSAQYAGFSDSGKDRLVRPRMEQTIPSEPAPVAERSTSAPPQERRSGGGDDGNGNEPPSIDPIIRGLISRLPPAGSHWPKEKRKLWLQILENSFDLVYEDSSPSPKTTDDDLLE</sequence>
<name>A0A090G1W5_MESPL</name>
<gene>
    <name evidence="2" type="ORF">MPL3365_120172</name>
</gene>
<dbReference type="EMBL" id="CCNE01000004">
    <property type="protein sequence ID" value="CDX50385.1"/>
    <property type="molecule type" value="Genomic_DNA"/>
</dbReference>
<proteinExistence type="predicted"/>
<evidence type="ECO:0000313" key="2">
    <source>
        <dbReference type="EMBL" id="CDX50385.1"/>
    </source>
</evidence>
<organism evidence="2 3">
    <name type="scientific">Mesorhizobium plurifarium</name>
    <dbReference type="NCBI Taxonomy" id="69974"/>
    <lineage>
        <taxon>Bacteria</taxon>
        <taxon>Pseudomonadati</taxon>
        <taxon>Pseudomonadota</taxon>
        <taxon>Alphaproteobacteria</taxon>
        <taxon>Hyphomicrobiales</taxon>
        <taxon>Phyllobacteriaceae</taxon>
        <taxon>Mesorhizobium</taxon>
    </lineage>
</organism>